<dbReference type="InterPro" id="IPR013853">
    <property type="entry name" value="EIIC-GAT"/>
</dbReference>
<evidence type="ECO:0000256" key="9">
    <source>
        <dbReference type="SAM" id="Phobius"/>
    </source>
</evidence>
<evidence type="ECO:0000256" key="6">
    <source>
        <dbReference type="ARBA" id="ARBA00022692"/>
    </source>
</evidence>
<protein>
    <submittedName>
        <fullName evidence="11">PTS galactitol transporter subunit IIC</fullName>
    </submittedName>
</protein>
<dbReference type="Proteomes" id="UP000326951">
    <property type="component" value="Chromosome"/>
</dbReference>
<evidence type="ECO:0000259" key="10">
    <source>
        <dbReference type="PROSITE" id="PS51104"/>
    </source>
</evidence>
<evidence type="ECO:0000256" key="8">
    <source>
        <dbReference type="ARBA" id="ARBA00023136"/>
    </source>
</evidence>
<dbReference type="GO" id="GO:0015577">
    <property type="term" value="F:galactitol transmembrane transporter activity"/>
    <property type="evidence" value="ECO:0007669"/>
    <property type="project" value="InterPro"/>
</dbReference>
<sequence>MIAYAIHWFINLGSTVFIPIIIFALGLCVRLKPSKAFLSGITIGVGFIGLNMVVNLLQTSLGPAIKLMVARYDLALSIIDLGSGPGGPLAFSSTMGVLIIPIAFGLNLILVWLGLTKTLNIDVWNLWQPTFIGLMVWGVTANYLYGVLAMVAAFLIQLLLADLTQPMVSRFFGLPDISVTHLMALAPVLLALPLNWLFDRIPGFNKIDASPEKIEKRFGVFGDPLVIGLIIGIGIGILAGYDVSKIAGLGMEMAAVLKLLPKMISMFMEALTPIAEATQEFTQKHLHGKIVNIGMDAALTVGHPAVTSTSLLMIPVALFLAVILPGNKVLPFGDLTLFVFVFTIMVSAFRGNIIRSLIGGAVYTIPMLYLSTWLAPTVTQAFQLGNYNIGSKGTVSFVSAGLWPNALMVWAGQHLGVIGIIVIIGILLGLLYYVNIIKKFNSQEKEVG</sequence>
<evidence type="ECO:0000313" key="12">
    <source>
        <dbReference type="Proteomes" id="UP000326951"/>
    </source>
</evidence>
<feature type="transmembrane region" description="Helical" evidence="9">
    <location>
        <begin position="89"/>
        <end position="113"/>
    </location>
</feature>
<evidence type="ECO:0000256" key="2">
    <source>
        <dbReference type="ARBA" id="ARBA00022448"/>
    </source>
</evidence>
<dbReference type="InterPro" id="IPR013014">
    <property type="entry name" value="PTS_EIIC_2"/>
</dbReference>
<evidence type="ECO:0000256" key="4">
    <source>
        <dbReference type="ARBA" id="ARBA00022597"/>
    </source>
</evidence>
<dbReference type="InterPro" id="IPR004703">
    <property type="entry name" value="PTS_sugar-sp_permease"/>
</dbReference>
<keyword evidence="8 9" id="KW-0472">Membrane</keyword>
<keyword evidence="7 9" id="KW-1133">Transmembrane helix</keyword>
<keyword evidence="6 9" id="KW-0812">Transmembrane</keyword>
<evidence type="ECO:0000256" key="7">
    <source>
        <dbReference type="ARBA" id="ARBA00022989"/>
    </source>
</evidence>
<comment type="subcellular location">
    <subcellularLocation>
        <location evidence="1">Cell membrane</location>
        <topology evidence="1">Multi-pass membrane protein</topology>
    </subcellularLocation>
</comment>
<reference evidence="11 12" key="1">
    <citation type="submission" date="2019-09" db="EMBL/GenBank/DDBJ databases">
        <title>Complete genome sequence of Sporolactobacillus terrae 70-3.</title>
        <authorList>
            <person name="Tanaka N."/>
            <person name="Shiwa Y."/>
            <person name="Fujita N."/>
            <person name="Tanasupawat S."/>
        </authorList>
    </citation>
    <scope>NUCLEOTIDE SEQUENCE [LARGE SCALE GENOMIC DNA]</scope>
    <source>
        <strain evidence="11 12">70-3</strain>
    </source>
</reference>
<feature type="transmembrane region" description="Helical" evidence="9">
    <location>
        <begin position="6"/>
        <end position="29"/>
    </location>
</feature>
<feature type="transmembrane region" description="Helical" evidence="9">
    <location>
        <begin position="356"/>
        <end position="375"/>
    </location>
</feature>
<name>A0A5K7WW63_9BACL</name>
<feature type="transmembrane region" description="Helical" evidence="9">
    <location>
        <begin position="305"/>
        <end position="324"/>
    </location>
</feature>
<dbReference type="PANTHER" id="PTHR37324">
    <property type="entry name" value="PTS SYSTEM GALACTITOL-SPECIFIC EIIC COMPONENT"/>
    <property type="match status" value="1"/>
</dbReference>
<keyword evidence="5" id="KW-0598">Phosphotransferase system</keyword>
<dbReference type="RefSeq" id="WP_152080239.1">
    <property type="nucleotide sequence ID" value="NZ_AP021853.1"/>
</dbReference>
<accession>A0A5K7WW63</accession>
<keyword evidence="3" id="KW-1003">Cell membrane</keyword>
<dbReference type="EMBL" id="AP021853">
    <property type="protein sequence ID" value="BBN97884.1"/>
    <property type="molecule type" value="Genomic_DNA"/>
</dbReference>
<feature type="transmembrane region" description="Helical" evidence="9">
    <location>
        <begin position="414"/>
        <end position="434"/>
    </location>
</feature>
<keyword evidence="2" id="KW-0813">Transport</keyword>
<dbReference type="GO" id="GO:0005886">
    <property type="term" value="C:plasma membrane"/>
    <property type="evidence" value="ECO:0007669"/>
    <property type="project" value="UniProtKB-SubCell"/>
</dbReference>
<organism evidence="11 12">
    <name type="scientific">Sporolactobacillus terrae</name>
    <dbReference type="NCBI Taxonomy" id="269673"/>
    <lineage>
        <taxon>Bacteria</taxon>
        <taxon>Bacillati</taxon>
        <taxon>Bacillota</taxon>
        <taxon>Bacilli</taxon>
        <taxon>Bacillales</taxon>
        <taxon>Sporolactobacillaceae</taxon>
        <taxon>Sporolactobacillus</taxon>
    </lineage>
</organism>
<proteinExistence type="predicted"/>
<keyword evidence="4" id="KW-0762">Sugar transport</keyword>
<evidence type="ECO:0000313" key="11">
    <source>
        <dbReference type="EMBL" id="BBN97884.1"/>
    </source>
</evidence>
<dbReference type="PROSITE" id="PS51104">
    <property type="entry name" value="PTS_EIIC_TYPE_2"/>
    <property type="match status" value="1"/>
</dbReference>
<evidence type="ECO:0000256" key="3">
    <source>
        <dbReference type="ARBA" id="ARBA00022475"/>
    </source>
</evidence>
<feature type="domain" description="PTS EIIC type-2" evidence="10">
    <location>
        <begin position="6"/>
        <end position="440"/>
    </location>
</feature>
<feature type="transmembrane region" description="Helical" evidence="9">
    <location>
        <begin position="218"/>
        <end position="237"/>
    </location>
</feature>
<dbReference type="AlphaFoldDB" id="A0A5K7WW63"/>
<evidence type="ECO:0000256" key="5">
    <source>
        <dbReference type="ARBA" id="ARBA00022683"/>
    </source>
</evidence>
<dbReference type="PIRSF" id="PIRSF006304">
    <property type="entry name" value="GatC"/>
    <property type="match status" value="1"/>
</dbReference>
<feature type="transmembrane region" description="Helical" evidence="9">
    <location>
        <begin position="36"/>
        <end position="57"/>
    </location>
</feature>
<feature type="transmembrane region" description="Helical" evidence="9">
    <location>
        <begin position="330"/>
        <end position="349"/>
    </location>
</feature>
<dbReference type="Pfam" id="PF03611">
    <property type="entry name" value="EIIC-GAT"/>
    <property type="match status" value="1"/>
</dbReference>
<feature type="transmembrane region" description="Helical" evidence="9">
    <location>
        <begin position="179"/>
        <end position="198"/>
    </location>
</feature>
<feature type="transmembrane region" description="Helical" evidence="9">
    <location>
        <begin position="134"/>
        <end position="159"/>
    </location>
</feature>
<dbReference type="GO" id="GO:0009401">
    <property type="term" value="P:phosphoenolpyruvate-dependent sugar phosphotransferase system"/>
    <property type="evidence" value="ECO:0007669"/>
    <property type="project" value="UniProtKB-KW"/>
</dbReference>
<evidence type="ECO:0000256" key="1">
    <source>
        <dbReference type="ARBA" id="ARBA00004651"/>
    </source>
</evidence>
<dbReference type="PANTHER" id="PTHR37324:SF2">
    <property type="entry name" value="PTS SYSTEM GALACTITOL-SPECIFIC EIIC COMPONENT"/>
    <property type="match status" value="1"/>
</dbReference>
<gene>
    <name evidence="11" type="ORF">St703_05890</name>
</gene>